<dbReference type="InterPro" id="IPR037875">
    <property type="entry name" value="Bms1_N"/>
</dbReference>
<dbReference type="InterPro" id="IPR027417">
    <property type="entry name" value="P-loop_NTPase"/>
</dbReference>
<dbReference type="GO" id="GO:0000479">
    <property type="term" value="P:endonucleolytic cleavage of tricistronic rRNA transcript (SSU-rRNA, 5.8S rRNA, LSU-rRNA)"/>
    <property type="evidence" value="ECO:0007669"/>
    <property type="project" value="TreeGrafter"/>
</dbReference>
<evidence type="ECO:0000256" key="7">
    <source>
        <dbReference type="ARBA" id="ARBA00023134"/>
    </source>
</evidence>
<evidence type="ECO:0000256" key="9">
    <source>
        <dbReference type="ARBA" id="ARBA00049117"/>
    </source>
</evidence>
<keyword evidence="3" id="KW-0597">Phosphoprotein</keyword>
<feature type="compositionally biased region" description="Acidic residues" evidence="11">
    <location>
        <begin position="655"/>
        <end position="666"/>
    </location>
</feature>
<evidence type="ECO:0000256" key="2">
    <source>
        <dbReference type="ARBA" id="ARBA00022517"/>
    </source>
</evidence>
<keyword evidence="8" id="KW-0539">Nucleus</keyword>
<dbReference type="SMART" id="SM01362">
    <property type="entry name" value="DUF663"/>
    <property type="match status" value="1"/>
</dbReference>
<evidence type="ECO:0000313" key="14">
    <source>
        <dbReference type="Proteomes" id="UP001054837"/>
    </source>
</evidence>
<keyword evidence="14" id="KW-1185">Reference proteome</keyword>
<protein>
    <submittedName>
        <fullName evidence="13">Ribosome biogenesis protein BMS1 homolog</fullName>
    </submittedName>
</protein>
<dbReference type="GO" id="GO:0030686">
    <property type="term" value="C:90S preribosome"/>
    <property type="evidence" value="ECO:0007669"/>
    <property type="project" value="TreeGrafter"/>
</dbReference>
<evidence type="ECO:0000313" key="13">
    <source>
        <dbReference type="EMBL" id="GIY76833.1"/>
    </source>
</evidence>
<feature type="compositionally biased region" description="Basic and acidic residues" evidence="11">
    <location>
        <begin position="17"/>
        <end position="37"/>
    </location>
</feature>
<dbReference type="PANTHER" id="PTHR12858">
    <property type="entry name" value="RIBOSOME BIOGENESIS PROTEIN"/>
    <property type="match status" value="1"/>
</dbReference>
<dbReference type="InterPro" id="IPR030387">
    <property type="entry name" value="G_Bms1/Tsr1_dom"/>
</dbReference>
<feature type="domain" description="Bms1-type G" evidence="12">
    <location>
        <begin position="79"/>
        <end position="244"/>
    </location>
</feature>
<dbReference type="Gene3D" id="3.40.50.300">
    <property type="entry name" value="P-loop containing nucleotide triphosphate hydrolases"/>
    <property type="match status" value="1"/>
</dbReference>
<feature type="region of interest" description="Disordered" evidence="11">
    <location>
        <begin position="1"/>
        <end position="45"/>
    </location>
</feature>
<proteinExistence type="inferred from homology"/>
<gene>
    <name evidence="13" type="primary">BMS1</name>
    <name evidence="13" type="ORF">CDAR_178252</name>
</gene>
<dbReference type="GO" id="GO:0005524">
    <property type="term" value="F:ATP binding"/>
    <property type="evidence" value="ECO:0007669"/>
    <property type="project" value="UniProtKB-KW"/>
</dbReference>
<dbReference type="EMBL" id="BPLQ01014051">
    <property type="protein sequence ID" value="GIY76833.1"/>
    <property type="molecule type" value="Genomic_DNA"/>
</dbReference>
<evidence type="ECO:0000256" key="11">
    <source>
        <dbReference type="SAM" id="MobiDB-lite"/>
    </source>
</evidence>
<dbReference type="FunFam" id="3.40.50.300:FF:000105">
    <property type="entry name" value="BMS1 ribosome biogenesis factor"/>
    <property type="match status" value="1"/>
</dbReference>
<dbReference type="InterPro" id="IPR039761">
    <property type="entry name" value="Bms1/Tsr1"/>
</dbReference>
<name>A0AAV4W5F8_9ARAC</name>
<dbReference type="InterPro" id="IPR012948">
    <property type="entry name" value="AARP2CN"/>
</dbReference>
<reference evidence="13 14" key="1">
    <citation type="submission" date="2021-06" db="EMBL/GenBank/DDBJ databases">
        <title>Caerostris darwini draft genome.</title>
        <authorList>
            <person name="Kono N."/>
            <person name="Arakawa K."/>
        </authorList>
    </citation>
    <scope>NUCLEOTIDE SEQUENCE [LARGE SCALE GENOMIC DNA]</scope>
</reference>
<organism evidence="13 14">
    <name type="scientific">Caerostris darwini</name>
    <dbReference type="NCBI Taxonomy" id="1538125"/>
    <lineage>
        <taxon>Eukaryota</taxon>
        <taxon>Metazoa</taxon>
        <taxon>Ecdysozoa</taxon>
        <taxon>Arthropoda</taxon>
        <taxon>Chelicerata</taxon>
        <taxon>Arachnida</taxon>
        <taxon>Araneae</taxon>
        <taxon>Araneomorphae</taxon>
        <taxon>Entelegynae</taxon>
        <taxon>Araneoidea</taxon>
        <taxon>Araneidae</taxon>
        <taxon>Caerostris</taxon>
    </lineage>
</organism>
<feature type="region of interest" description="Disordered" evidence="11">
    <location>
        <begin position="390"/>
        <end position="505"/>
    </location>
</feature>
<dbReference type="AlphaFoldDB" id="A0AAV4W5F8"/>
<dbReference type="SMART" id="SM00785">
    <property type="entry name" value="AARP2CN"/>
    <property type="match status" value="1"/>
</dbReference>
<evidence type="ECO:0000256" key="10">
    <source>
        <dbReference type="ARBA" id="ARBA00061391"/>
    </source>
</evidence>
<dbReference type="InterPro" id="IPR007034">
    <property type="entry name" value="BMS1_TSR1_C"/>
</dbReference>
<feature type="compositionally biased region" description="Acidic residues" evidence="11">
    <location>
        <begin position="440"/>
        <end position="458"/>
    </location>
</feature>
<evidence type="ECO:0000256" key="3">
    <source>
        <dbReference type="ARBA" id="ARBA00022553"/>
    </source>
</evidence>
<dbReference type="Pfam" id="PF04950">
    <property type="entry name" value="RIBIOP_C"/>
    <property type="match status" value="1"/>
</dbReference>
<dbReference type="GO" id="GO:0032040">
    <property type="term" value="C:small-subunit processome"/>
    <property type="evidence" value="ECO:0007669"/>
    <property type="project" value="UniProtKB-ARBA"/>
</dbReference>
<comment type="subcellular location">
    <subcellularLocation>
        <location evidence="1">Nucleus</location>
        <location evidence="1">Nucleolus</location>
    </subcellularLocation>
</comment>
<feature type="compositionally biased region" description="Acidic residues" evidence="11">
    <location>
        <begin position="408"/>
        <end position="430"/>
    </location>
</feature>
<evidence type="ECO:0000256" key="6">
    <source>
        <dbReference type="ARBA" id="ARBA00022840"/>
    </source>
</evidence>
<evidence type="ECO:0000259" key="12">
    <source>
        <dbReference type="PROSITE" id="PS51714"/>
    </source>
</evidence>
<comment type="caution">
    <text evidence="13">The sequence shown here is derived from an EMBL/GenBank/DDBJ whole genome shotgun (WGS) entry which is preliminary data.</text>
</comment>
<keyword evidence="6" id="KW-0067">ATP-binding</keyword>
<accession>A0AAV4W5F8</accession>
<sequence>MDEPDPRKPHRKAHSGRKAEKKEAKKKKFLNDPDAAKKRNPKAFAIQSATKAERRFRRTMDIKSKSFHVPKVDRTPARPPPAIVVITGPPKVGKTTLLKCLAKNFSGQKLTSIKGPVTLISGKKKRITFIECSNDINMMIDLVKIADLALLLIDAKSGLEMETFEFLNICQIHGMPRLMSVLTHLDLFKNVKAQRSQKVFLKKRIATEIPRCEKMFYLSGMLHGEYLKNEVHNLGRFVSVIKYEPSSWKKTHPYVFVDRIEDITDPETMAKDPNCNRQVCLYGYARGGALKRNSHYHIPGGGDYLIRNIHFLPDPCPLPDKLKKRSLNEKERLIYAPMSGVGGIVYDKDAVYIEMKEDPNKDKEEEAETDKLLRSMAAVQHPIDEKIKAAPLQLYPGAEPVADQDGLSSDDDEDENENDSDEEDESDDDFFNGNGFTNSESEDESSDDENDHDDFDEELNGKGNKRKVRFADNENYNSSSDEDISDCDKKLPKKKKKIEADSDQETDFVEMGEAKWKDNLVKRAADDFYERQKKSVSLQRLVYGQSQKIQESDDSDSENEIGGLFRIAKHEKEKKNSMSDNAFDCSIFEIAVQRDWTNEDELLMIKDCFVTGKWADDEDAEHLLNEDDDELYGDFEDLETGTVHKGKEKINKEDSEGESDADEENSEEKKPEDEKEPETEKAKEQKEMTLKEKRIEKKKKLKELFNQQFDDSKERAYHDDLKMEADAQGELNKTEFEDLDDDVRVQFEGYRPGLYLRIEIDSMPCEFVKNFEPCYPLIVGALLKGEEQMGYLQARIKCHRFYRRQNKQLVLKSGDPLILSIGWRRIQTAPIYYKVEDNLRCSFLKYTIQHRFCMASFWGPITQQKSGILGVQTVSEISLDFRIAAVGSITEVNHATNIVKKLKLKGYPREIFTKTAFIKDMFTSPLEVAKYEGAAIRTVSGIRGQIKKALRVPPGDFRATFEDKILLSDIIFLRTWVKVPVPQFCIPVTSLLLPSGEKMKWKGCRTLGCIRYEQGLKAPVSQDSNYTPIERKSRQFAPLIVPKNLQKALPFKDKIIHKVKKQRDPENERVAVIKEPHEREISKVLNMLKTVHQAKVKTEKKSMWLRARAHRKEKRKIEDLRLKKLQEKKKRIMSKRPNKAPDM</sequence>
<feature type="compositionally biased region" description="Basic and acidic residues" evidence="11">
    <location>
        <begin position="667"/>
        <end position="689"/>
    </location>
</feature>
<feature type="region of interest" description="Disordered" evidence="11">
    <location>
        <begin position="639"/>
        <end position="689"/>
    </location>
</feature>
<dbReference type="GO" id="GO:0003924">
    <property type="term" value="F:GTPase activity"/>
    <property type="evidence" value="ECO:0007669"/>
    <property type="project" value="TreeGrafter"/>
</dbReference>
<comment type="similarity">
    <text evidence="10">Belongs to the TRAFAC class translation factor GTPase superfamily. Bms1-like GTPase family. BMS1 subfamily.</text>
</comment>
<dbReference type="CDD" id="cd01882">
    <property type="entry name" value="BMS1"/>
    <property type="match status" value="1"/>
</dbReference>
<keyword evidence="5" id="KW-0378">Hydrolase</keyword>
<keyword evidence="2" id="KW-0690">Ribosome biogenesis</keyword>
<keyword evidence="4" id="KW-0547">Nucleotide-binding</keyword>
<dbReference type="GO" id="GO:0005654">
    <property type="term" value="C:nucleoplasm"/>
    <property type="evidence" value="ECO:0007669"/>
    <property type="project" value="UniProtKB-ARBA"/>
</dbReference>
<evidence type="ECO:0000256" key="5">
    <source>
        <dbReference type="ARBA" id="ARBA00022801"/>
    </source>
</evidence>
<keyword evidence="7" id="KW-0342">GTP-binding</keyword>
<dbReference type="GO" id="GO:0005525">
    <property type="term" value="F:GTP binding"/>
    <property type="evidence" value="ECO:0007669"/>
    <property type="project" value="UniProtKB-KW"/>
</dbReference>
<comment type="catalytic activity">
    <reaction evidence="9">
        <text>GTP + H2O = GDP + phosphate + H(+)</text>
        <dbReference type="Rhea" id="RHEA:19669"/>
        <dbReference type="ChEBI" id="CHEBI:15377"/>
        <dbReference type="ChEBI" id="CHEBI:15378"/>
        <dbReference type="ChEBI" id="CHEBI:37565"/>
        <dbReference type="ChEBI" id="CHEBI:43474"/>
        <dbReference type="ChEBI" id="CHEBI:58189"/>
    </reaction>
    <physiologicalReaction direction="left-to-right" evidence="9">
        <dbReference type="Rhea" id="RHEA:19670"/>
    </physiologicalReaction>
</comment>
<dbReference type="PANTHER" id="PTHR12858:SF2">
    <property type="entry name" value="RIBOSOME BIOGENESIS PROTEIN BMS1 HOMOLOG"/>
    <property type="match status" value="1"/>
</dbReference>
<evidence type="ECO:0000256" key="8">
    <source>
        <dbReference type="ARBA" id="ARBA00023242"/>
    </source>
</evidence>
<evidence type="ECO:0000256" key="1">
    <source>
        <dbReference type="ARBA" id="ARBA00004604"/>
    </source>
</evidence>
<dbReference type="Proteomes" id="UP001054837">
    <property type="component" value="Unassembled WGS sequence"/>
</dbReference>
<dbReference type="GO" id="GO:0034511">
    <property type="term" value="F:U3 snoRNA binding"/>
    <property type="evidence" value="ECO:0007669"/>
    <property type="project" value="TreeGrafter"/>
</dbReference>
<dbReference type="PROSITE" id="PS51714">
    <property type="entry name" value="G_BMS1"/>
    <property type="match status" value="1"/>
</dbReference>
<dbReference type="SUPFAM" id="SSF52540">
    <property type="entry name" value="P-loop containing nucleoside triphosphate hydrolases"/>
    <property type="match status" value="1"/>
</dbReference>
<dbReference type="GO" id="GO:0000462">
    <property type="term" value="P:maturation of SSU-rRNA from tricistronic rRNA transcript (SSU-rRNA, 5.8S rRNA, LSU-rRNA)"/>
    <property type="evidence" value="ECO:0007669"/>
    <property type="project" value="TreeGrafter"/>
</dbReference>
<evidence type="ECO:0000256" key="4">
    <source>
        <dbReference type="ARBA" id="ARBA00022741"/>
    </source>
</evidence>
<dbReference type="Pfam" id="PF08142">
    <property type="entry name" value="AARP2CN"/>
    <property type="match status" value="1"/>
</dbReference>